<evidence type="ECO:0000313" key="3">
    <source>
        <dbReference type="Proteomes" id="UP000439752"/>
    </source>
</evidence>
<evidence type="ECO:0000313" key="2">
    <source>
        <dbReference type="EMBL" id="VWX37584.1"/>
    </source>
</evidence>
<accession>A0A653IFM9</accession>
<keyword evidence="1" id="KW-0472">Membrane</keyword>
<evidence type="ECO:0000256" key="1">
    <source>
        <dbReference type="SAM" id="Phobius"/>
    </source>
</evidence>
<dbReference type="RefSeq" id="WP_159173575.1">
    <property type="nucleotide sequence ID" value="NZ_LR732312.1"/>
</dbReference>
<feature type="transmembrane region" description="Helical" evidence="1">
    <location>
        <begin position="12"/>
        <end position="35"/>
    </location>
</feature>
<dbReference type="Proteomes" id="UP000439752">
    <property type="component" value="Unassembled WGS sequence"/>
</dbReference>
<keyword evidence="1" id="KW-1133">Transmembrane helix</keyword>
<organism evidence="2 3">
    <name type="scientific">Exiguobacterium oxidotolerans</name>
    <dbReference type="NCBI Taxonomy" id="223958"/>
    <lineage>
        <taxon>Bacteria</taxon>
        <taxon>Bacillati</taxon>
        <taxon>Bacillota</taxon>
        <taxon>Bacilli</taxon>
        <taxon>Bacillales</taxon>
        <taxon>Bacillales Family XII. Incertae Sedis</taxon>
        <taxon>Exiguobacterium</taxon>
    </lineage>
</organism>
<keyword evidence="1" id="KW-0812">Transmembrane</keyword>
<dbReference type="AlphaFoldDB" id="A0A653IFM9"/>
<reference evidence="2 3" key="1">
    <citation type="submission" date="2019-10" db="EMBL/GenBank/DDBJ databases">
        <authorList>
            <person name="Karimi E."/>
        </authorList>
    </citation>
    <scope>NUCLEOTIDE SEQUENCE [LARGE SCALE GENOMIC DNA]</scope>
    <source>
        <strain evidence="2">Exiguobacterium sp. 9Y</strain>
    </source>
</reference>
<protein>
    <submittedName>
        <fullName evidence="2">Uncharacterized protein</fullName>
    </submittedName>
</protein>
<feature type="transmembrane region" description="Helical" evidence="1">
    <location>
        <begin position="41"/>
        <end position="58"/>
    </location>
</feature>
<feature type="transmembrane region" description="Helical" evidence="1">
    <location>
        <begin position="70"/>
        <end position="89"/>
    </location>
</feature>
<name>A0A653IFM9_9BACL</name>
<sequence length="94" mass="10482">MNHVLRRSSPVVVSSSILYLIVSSLVLSGYFRTIVIHPFSWLFYTGILLSACSIVPLSQVRHVYTGILQIVLVCLLLATTLLMTVMYGLEIILN</sequence>
<proteinExistence type="predicted"/>
<keyword evidence="3" id="KW-1185">Reference proteome</keyword>
<dbReference type="EMBL" id="CABWKQ010000027">
    <property type="protein sequence ID" value="VWX37584.1"/>
    <property type="molecule type" value="Genomic_DNA"/>
</dbReference>
<gene>
    <name evidence="2" type="ORF">EXIGUO9Y_330008</name>
</gene>